<evidence type="ECO:0000256" key="10">
    <source>
        <dbReference type="ARBA" id="ARBA00023180"/>
    </source>
</evidence>
<protein>
    <recommendedName>
        <fullName evidence="11">Hexosyltransferase</fullName>
        <ecNumber evidence="11">2.4.1.-</ecNumber>
    </recommendedName>
</protein>
<dbReference type="AlphaFoldDB" id="A0A8E0VHW0"/>
<dbReference type="InterPro" id="IPR029044">
    <property type="entry name" value="Nucleotide-diphossugar_trans"/>
</dbReference>
<evidence type="ECO:0000256" key="9">
    <source>
        <dbReference type="ARBA" id="ARBA00023136"/>
    </source>
</evidence>
<evidence type="ECO:0000256" key="5">
    <source>
        <dbReference type="ARBA" id="ARBA00022692"/>
    </source>
</evidence>
<keyword evidence="9" id="KW-0472">Membrane</keyword>
<keyword evidence="4" id="KW-0808">Transferase</keyword>
<reference evidence="12" key="1">
    <citation type="submission" date="2019-05" db="EMBL/GenBank/DDBJ databases">
        <title>Annotation for the trematode Fasciolopsis buski.</title>
        <authorList>
            <person name="Choi Y.-J."/>
        </authorList>
    </citation>
    <scope>NUCLEOTIDE SEQUENCE</scope>
    <source>
        <strain evidence="12">HT</strain>
        <tissue evidence="12">Whole worm</tissue>
    </source>
</reference>
<organism evidence="12 13">
    <name type="scientific">Fasciolopsis buskii</name>
    <dbReference type="NCBI Taxonomy" id="27845"/>
    <lineage>
        <taxon>Eukaryota</taxon>
        <taxon>Metazoa</taxon>
        <taxon>Spiralia</taxon>
        <taxon>Lophotrochozoa</taxon>
        <taxon>Platyhelminthes</taxon>
        <taxon>Trematoda</taxon>
        <taxon>Digenea</taxon>
        <taxon>Plagiorchiida</taxon>
        <taxon>Echinostomata</taxon>
        <taxon>Echinostomatoidea</taxon>
        <taxon>Fasciolidae</taxon>
        <taxon>Fasciolopsis</taxon>
    </lineage>
</organism>
<dbReference type="Proteomes" id="UP000728185">
    <property type="component" value="Unassembled WGS sequence"/>
</dbReference>
<dbReference type="FunFam" id="3.90.550.50:FF:000001">
    <property type="entry name" value="Hexosyltransferase"/>
    <property type="match status" value="1"/>
</dbReference>
<dbReference type="OrthoDB" id="2139606at2759"/>
<dbReference type="EC" id="2.4.1.-" evidence="11"/>
<sequence>SPTPLVSSSICFYPHPLLFQLNQSSKKFRRAVWCSVALILVVLYYAYEFTASDDLAKYPLDVNLTQMYEQYSMIPNWVPSIYGIDPASFPRLRAPTHLCSAVRQSVAGSETILDVLLVIKTRVNSFDQRRSIRNTWGNSSCAPNGRARIRTIFVLGRAASMTTPSLESKLQMEQEHYNDLLQFDFVDTYRNNTYKVMTALDYVSRKCNNTNFVILVDDDFLVNPNTLIQAISKVNAVEYSTYVSGQILFTHQPERTPWSKWFVHYWEYPYRVFPPYPSGGTVIMSMPVVRLVAFGMRFVQFFWIDDVYLGIVLNKFGIIPQTLPGVYLKPVVTGSELFGMISSHGFGNPAKMEQGWKRLLRAGVCAT</sequence>
<dbReference type="SUPFAM" id="SSF53448">
    <property type="entry name" value="Nucleotide-diphospho-sugar transferases"/>
    <property type="match status" value="1"/>
</dbReference>
<dbReference type="InterPro" id="IPR002659">
    <property type="entry name" value="Glyco_trans_31"/>
</dbReference>
<evidence type="ECO:0000256" key="7">
    <source>
        <dbReference type="ARBA" id="ARBA00022989"/>
    </source>
</evidence>
<dbReference type="GO" id="GO:0000139">
    <property type="term" value="C:Golgi membrane"/>
    <property type="evidence" value="ECO:0007669"/>
    <property type="project" value="UniProtKB-SubCell"/>
</dbReference>
<evidence type="ECO:0000256" key="4">
    <source>
        <dbReference type="ARBA" id="ARBA00022679"/>
    </source>
</evidence>
<dbReference type="GO" id="GO:0016758">
    <property type="term" value="F:hexosyltransferase activity"/>
    <property type="evidence" value="ECO:0007669"/>
    <property type="project" value="InterPro"/>
</dbReference>
<keyword evidence="13" id="KW-1185">Reference proteome</keyword>
<dbReference type="PANTHER" id="PTHR11214">
    <property type="entry name" value="BETA-1,3-N-ACETYLGLUCOSAMINYLTRANSFERASE"/>
    <property type="match status" value="1"/>
</dbReference>
<evidence type="ECO:0000256" key="3">
    <source>
        <dbReference type="ARBA" id="ARBA00022676"/>
    </source>
</evidence>
<dbReference type="Gene3D" id="3.90.550.50">
    <property type="match status" value="1"/>
</dbReference>
<keyword evidence="6" id="KW-0735">Signal-anchor</keyword>
<dbReference type="EMBL" id="LUCM01007949">
    <property type="protein sequence ID" value="KAA0189167.1"/>
    <property type="molecule type" value="Genomic_DNA"/>
</dbReference>
<keyword evidence="5" id="KW-0812">Transmembrane</keyword>
<dbReference type="Pfam" id="PF01762">
    <property type="entry name" value="Galactosyl_T"/>
    <property type="match status" value="1"/>
</dbReference>
<keyword evidence="3 11" id="KW-0328">Glycosyltransferase</keyword>
<evidence type="ECO:0000256" key="2">
    <source>
        <dbReference type="ARBA" id="ARBA00008661"/>
    </source>
</evidence>
<keyword evidence="7" id="KW-1133">Transmembrane helix</keyword>
<evidence type="ECO:0000313" key="12">
    <source>
        <dbReference type="EMBL" id="KAA0189167.1"/>
    </source>
</evidence>
<dbReference type="GO" id="GO:0008194">
    <property type="term" value="F:UDP-glycosyltransferase activity"/>
    <property type="evidence" value="ECO:0007669"/>
    <property type="project" value="TreeGrafter"/>
</dbReference>
<evidence type="ECO:0000256" key="11">
    <source>
        <dbReference type="RuleBase" id="RU363063"/>
    </source>
</evidence>
<accession>A0A8E0VHW0</accession>
<dbReference type="GO" id="GO:0006493">
    <property type="term" value="P:protein O-linked glycosylation"/>
    <property type="evidence" value="ECO:0007669"/>
    <property type="project" value="TreeGrafter"/>
</dbReference>
<evidence type="ECO:0000256" key="8">
    <source>
        <dbReference type="ARBA" id="ARBA00023034"/>
    </source>
</evidence>
<dbReference type="PANTHER" id="PTHR11214:SF349">
    <property type="entry name" value="BETA-1,3-GALACTOSYLTRANSFERASE BRN"/>
    <property type="match status" value="1"/>
</dbReference>
<keyword evidence="10" id="KW-0325">Glycoprotein</keyword>
<evidence type="ECO:0000256" key="6">
    <source>
        <dbReference type="ARBA" id="ARBA00022968"/>
    </source>
</evidence>
<keyword evidence="8 11" id="KW-0333">Golgi apparatus</keyword>
<evidence type="ECO:0000313" key="13">
    <source>
        <dbReference type="Proteomes" id="UP000728185"/>
    </source>
</evidence>
<comment type="subcellular location">
    <subcellularLocation>
        <location evidence="1 11">Golgi apparatus membrane</location>
        <topology evidence="1 11">Single-pass type II membrane protein</topology>
    </subcellularLocation>
</comment>
<proteinExistence type="inferred from homology"/>
<name>A0A8E0VHW0_9TREM</name>
<evidence type="ECO:0000256" key="1">
    <source>
        <dbReference type="ARBA" id="ARBA00004323"/>
    </source>
</evidence>
<feature type="non-terminal residue" evidence="12">
    <location>
        <position position="1"/>
    </location>
</feature>
<gene>
    <name evidence="12" type="ORF">FBUS_00597</name>
</gene>
<comment type="similarity">
    <text evidence="2 11">Belongs to the glycosyltransferase 31 family.</text>
</comment>
<comment type="caution">
    <text evidence="12">The sequence shown here is derived from an EMBL/GenBank/DDBJ whole genome shotgun (WGS) entry which is preliminary data.</text>
</comment>